<organism evidence="3 4">
    <name type="scientific">Pyrodictium delaneyi</name>
    <dbReference type="NCBI Taxonomy" id="1273541"/>
    <lineage>
        <taxon>Archaea</taxon>
        <taxon>Thermoproteota</taxon>
        <taxon>Thermoprotei</taxon>
        <taxon>Desulfurococcales</taxon>
        <taxon>Pyrodictiaceae</taxon>
        <taxon>Pyrodictium</taxon>
    </lineage>
</organism>
<keyword evidence="2" id="KW-0472">Membrane</keyword>
<feature type="transmembrane region" description="Helical" evidence="2">
    <location>
        <begin position="28"/>
        <end position="47"/>
    </location>
</feature>
<dbReference type="KEGG" id="pdl:Pyrde_1782"/>
<sequence>MEPTGNEATPGNRREMGSQSSRPRRHKLLLLAVATAVVVAAAAIFILHTSEGLGGQASAEGIYYPEMLPGDYTVERIVSGEEALAAVKGIHWEPGMVKAEKALIVVYSDGTRLWIVDTGDNACELVDRMAEKMKTYADQLPYTAPFSHEVAGVTVYISQDKRDGRLHVFWCRGSLAVWAELGAAAYARQGAAIDVIKTLIESVHR</sequence>
<dbReference type="Proteomes" id="UP000058613">
    <property type="component" value="Chromosome"/>
</dbReference>
<dbReference type="AlphaFoldDB" id="A0A0N7JDC7"/>
<dbReference type="EMBL" id="CP013011">
    <property type="protein sequence ID" value="ALL01825.1"/>
    <property type="molecule type" value="Genomic_DNA"/>
</dbReference>
<dbReference type="STRING" id="1273541.Pyrde_1782"/>
<evidence type="ECO:0000313" key="3">
    <source>
        <dbReference type="EMBL" id="ALL01825.1"/>
    </source>
</evidence>
<proteinExistence type="predicted"/>
<protein>
    <submittedName>
        <fullName evidence="3">Uncharacterized protein</fullName>
    </submittedName>
</protein>
<dbReference type="RefSeq" id="WP_055410083.1">
    <property type="nucleotide sequence ID" value="NZ_CP013011.1"/>
</dbReference>
<name>A0A0N7JDC7_9CREN</name>
<feature type="region of interest" description="Disordered" evidence="1">
    <location>
        <begin position="1"/>
        <end position="22"/>
    </location>
</feature>
<evidence type="ECO:0000313" key="4">
    <source>
        <dbReference type="Proteomes" id="UP000058613"/>
    </source>
</evidence>
<dbReference type="GeneID" id="26100121"/>
<gene>
    <name evidence="3" type="ORF">Pyrde_1782</name>
</gene>
<dbReference type="OrthoDB" id="15536at2157"/>
<evidence type="ECO:0000256" key="2">
    <source>
        <dbReference type="SAM" id="Phobius"/>
    </source>
</evidence>
<keyword evidence="2" id="KW-0812">Transmembrane</keyword>
<evidence type="ECO:0000256" key="1">
    <source>
        <dbReference type="SAM" id="MobiDB-lite"/>
    </source>
</evidence>
<accession>A0A0N7JDC7</accession>
<reference evidence="3 4" key="1">
    <citation type="submission" date="2015-10" db="EMBL/GenBank/DDBJ databases">
        <title>Complete genome sequence of hyperthermophilic archaeon Pyrodictium delaneyi Su06.</title>
        <authorList>
            <person name="Jung J.-H."/>
            <person name="Lin J."/>
            <person name="Holden J.F."/>
            <person name="Park C.-S."/>
        </authorList>
    </citation>
    <scope>NUCLEOTIDE SEQUENCE [LARGE SCALE GENOMIC DNA]</scope>
    <source>
        <strain evidence="3 4">Su06</strain>
    </source>
</reference>
<keyword evidence="2" id="KW-1133">Transmembrane helix</keyword>